<feature type="region of interest" description="Disordered" evidence="1">
    <location>
        <begin position="179"/>
        <end position="201"/>
    </location>
</feature>
<evidence type="ECO:0000313" key="3">
    <source>
        <dbReference type="Proteomes" id="UP000077202"/>
    </source>
</evidence>
<dbReference type="Proteomes" id="UP000077202">
    <property type="component" value="Unassembled WGS sequence"/>
</dbReference>
<feature type="region of interest" description="Disordered" evidence="1">
    <location>
        <begin position="353"/>
        <end position="372"/>
    </location>
</feature>
<reference evidence="2" key="1">
    <citation type="submission" date="2016-03" db="EMBL/GenBank/DDBJ databases">
        <title>Mechanisms controlling the formation of the plant cell surface in tip-growing cells are functionally conserved among land plants.</title>
        <authorList>
            <person name="Honkanen S."/>
            <person name="Jones V.A."/>
            <person name="Morieri G."/>
            <person name="Champion C."/>
            <person name="Hetherington A.J."/>
            <person name="Kelly S."/>
            <person name="Saint-Marcoux D."/>
            <person name="Proust H."/>
            <person name="Prescott H."/>
            <person name="Dolan L."/>
        </authorList>
    </citation>
    <scope>NUCLEOTIDE SEQUENCE [LARGE SCALE GENOMIC DNA]</scope>
    <source>
        <tissue evidence="2">Whole gametophyte</tissue>
    </source>
</reference>
<organism evidence="2 3">
    <name type="scientific">Marchantia polymorpha subsp. ruderalis</name>
    <dbReference type="NCBI Taxonomy" id="1480154"/>
    <lineage>
        <taxon>Eukaryota</taxon>
        <taxon>Viridiplantae</taxon>
        <taxon>Streptophyta</taxon>
        <taxon>Embryophyta</taxon>
        <taxon>Marchantiophyta</taxon>
        <taxon>Marchantiopsida</taxon>
        <taxon>Marchantiidae</taxon>
        <taxon>Marchantiales</taxon>
        <taxon>Marchantiaceae</taxon>
        <taxon>Marchantia</taxon>
    </lineage>
</organism>
<evidence type="ECO:0000313" key="2">
    <source>
        <dbReference type="EMBL" id="OAE25955.1"/>
    </source>
</evidence>
<evidence type="ECO:0000256" key="1">
    <source>
        <dbReference type="SAM" id="MobiDB-lite"/>
    </source>
</evidence>
<comment type="caution">
    <text evidence="2">The sequence shown here is derived from an EMBL/GenBank/DDBJ whole genome shotgun (WGS) entry which is preliminary data.</text>
</comment>
<accession>A0A176W0H7</accession>
<feature type="compositionally biased region" description="Polar residues" evidence="1">
    <location>
        <begin position="180"/>
        <end position="197"/>
    </location>
</feature>
<dbReference type="EMBL" id="LVLJ01002271">
    <property type="protein sequence ID" value="OAE25955.1"/>
    <property type="molecule type" value="Genomic_DNA"/>
</dbReference>
<proteinExistence type="predicted"/>
<name>A0A176W0H7_MARPO</name>
<feature type="compositionally biased region" description="Basic residues" evidence="1">
    <location>
        <begin position="360"/>
        <end position="372"/>
    </location>
</feature>
<dbReference type="AlphaFoldDB" id="A0A176W0H7"/>
<keyword evidence="3" id="KW-1185">Reference proteome</keyword>
<feature type="region of interest" description="Disordered" evidence="1">
    <location>
        <begin position="302"/>
        <end position="321"/>
    </location>
</feature>
<feature type="compositionally biased region" description="Polar residues" evidence="1">
    <location>
        <begin position="308"/>
        <end position="318"/>
    </location>
</feature>
<sequence length="419" mass="43467">MEATSGGYPGPPLLASLHGDLEAVAGAATRSTFTCQFEGFDALNSWTAVQISPLKYAATQVFLSDSDPTRRRRRIKRKFRDLKGKEKRGKEGRNEGLVDSIRSRSIGRAQTVKSIGNSILLQLELEGRNEDLVNSIRSRSIGRAQTVKFIGNSTFLQLELAQAMAGVRSHDQKGRLVPYTPSNGGASVNGRTLNTGNDGAGNNPYTAYDGKKATGLATHDGAGTGTGNFHGPSAPAGDYRPGSGHFGGATRAADVGTARHQEPAPAPAPARGYPAIDHHGGGGGGGAYVAGPVPVPVSSWHGSAPAGAQQNGGFTTNGPAGALENGAGGKAFGGGGAGGYGPAVPYGYGGQNESVSGSEKHHHHYYHYNNNNHHHPVPYNNNSVLPEEQKRRRRGAGALAAALIACWACTCCCHVPCGC</sequence>
<gene>
    <name evidence="2" type="ORF">AXG93_1712s1340</name>
</gene>
<protein>
    <submittedName>
        <fullName evidence="2">Uncharacterized protein</fullName>
    </submittedName>
</protein>